<comment type="similarity">
    <text evidence="2">Belongs to the PucC family.</text>
</comment>
<keyword evidence="5 7" id="KW-0472">Membrane</keyword>
<dbReference type="SUPFAM" id="SSF103473">
    <property type="entry name" value="MFS general substrate transporter"/>
    <property type="match status" value="1"/>
</dbReference>
<feature type="transmembrane region" description="Helical" evidence="7">
    <location>
        <begin position="96"/>
        <end position="121"/>
    </location>
</feature>
<feature type="region of interest" description="Disordered" evidence="6">
    <location>
        <begin position="456"/>
        <end position="477"/>
    </location>
</feature>
<accession>W4HIW8</accession>
<dbReference type="PATRIC" id="fig|1317118.6.peg.2554"/>
<feature type="transmembrane region" description="Helical" evidence="7">
    <location>
        <begin position="169"/>
        <end position="192"/>
    </location>
</feature>
<dbReference type="PANTHER" id="PTHR23538:SF1">
    <property type="entry name" value="44.5 KD BACTERIOCHLOROPHYLL SYNTHASE SUBUNIT"/>
    <property type="match status" value="1"/>
</dbReference>
<feature type="transmembrane region" description="Helical" evidence="7">
    <location>
        <begin position="133"/>
        <end position="157"/>
    </location>
</feature>
<comment type="caution">
    <text evidence="8">The sequence shown here is derived from an EMBL/GenBank/DDBJ whole genome shotgun (WGS) entry which is preliminary data.</text>
</comment>
<evidence type="ECO:0000256" key="2">
    <source>
        <dbReference type="ARBA" id="ARBA00008412"/>
    </source>
</evidence>
<evidence type="ECO:0000256" key="7">
    <source>
        <dbReference type="SAM" id="Phobius"/>
    </source>
</evidence>
<evidence type="ECO:0000313" key="8">
    <source>
        <dbReference type="EMBL" id="ETW12353.1"/>
    </source>
</evidence>
<dbReference type="CDD" id="cd06176">
    <property type="entry name" value="MFS_BCD_PucC-like"/>
    <property type="match status" value="1"/>
</dbReference>
<proteinExistence type="inferred from homology"/>
<feature type="transmembrane region" description="Helical" evidence="7">
    <location>
        <begin position="345"/>
        <end position="369"/>
    </location>
</feature>
<feature type="transmembrane region" description="Helical" evidence="7">
    <location>
        <begin position="51"/>
        <end position="75"/>
    </location>
</feature>
<dbReference type="InterPro" id="IPR026036">
    <property type="entry name" value="PucC"/>
</dbReference>
<dbReference type="InterPro" id="IPR036259">
    <property type="entry name" value="MFS_trans_sf"/>
</dbReference>
<feature type="transmembrane region" description="Helical" evidence="7">
    <location>
        <begin position="381"/>
        <end position="401"/>
    </location>
</feature>
<keyword evidence="3 7" id="KW-0812">Transmembrane</keyword>
<organism evidence="8 9">
    <name type="scientific">Roseivivax marinus</name>
    <dbReference type="NCBI Taxonomy" id="1379903"/>
    <lineage>
        <taxon>Bacteria</taxon>
        <taxon>Pseudomonadati</taxon>
        <taxon>Pseudomonadota</taxon>
        <taxon>Alphaproteobacteria</taxon>
        <taxon>Rhodobacterales</taxon>
        <taxon>Roseobacteraceae</taxon>
        <taxon>Roseivivax</taxon>
    </lineage>
</organism>
<evidence type="ECO:0000256" key="6">
    <source>
        <dbReference type="SAM" id="MobiDB-lite"/>
    </source>
</evidence>
<keyword evidence="9" id="KW-1185">Reference proteome</keyword>
<evidence type="ECO:0000313" key="9">
    <source>
        <dbReference type="Proteomes" id="UP000019063"/>
    </source>
</evidence>
<feature type="transmembrane region" description="Helical" evidence="7">
    <location>
        <begin position="252"/>
        <end position="269"/>
    </location>
</feature>
<evidence type="ECO:0000256" key="3">
    <source>
        <dbReference type="ARBA" id="ARBA00022692"/>
    </source>
</evidence>
<feature type="transmembrane region" description="Helical" evidence="7">
    <location>
        <begin position="26"/>
        <end position="45"/>
    </location>
</feature>
<dbReference type="InterPro" id="IPR004896">
    <property type="entry name" value="PucC-rel"/>
</dbReference>
<dbReference type="eggNOG" id="COG2814">
    <property type="taxonomic scope" value="Bacteria"/>
</dbReference>
<reference evidence="8 9" key="1">
    <citation type="journal article" date="2014" name="Antonie Van Leeuwenhoek">
        <title>Roseivivax atlanticus sp. nov., isolated from surface seawater of the Atlantic Ocean.</title>
        <authorList>
            <person name="Li G."/>
            <person name="Lai Q."/>
            <person name="Liu X."/>
            <person name="Sun F."/>
            <person name="Shao Z."/>
        </authorList>
    </citation>
    <scope>NUCLEOTIDE SEQUENCE [LARGE SCALE GENOMIC DNA]</scope>
    <source>
        <strain evidence="8 9">22II-s10s</strain>
    </source>
</reference>
<feature type="transmembrane region" description="Helical" evidence="7">
    <location>
        <begin position="320"/>
        <end position="339"/>
    </location>
</feature>
<dbReference type="STRING" id="1379903.ATO8_12411"/>
<feature type="transmembrane region" description="Helical" evidence="7">
    <location>
        <begin position="281"/>
        <end position="308"/>
    </location>
</feature>
<evidence type="ECO:0000256" key="4">
    <source>
        <dbReference type="ARBA" id="ARBA00022989"/>
    </source>
</evidence>
<dbReference type="PANTHER" id="PTHR23538">
    <property type="entry name" value="44.5 KD BACTERIOCHLOROPHYLL SYNTHASE SUBUNIT"/>
    <property type="match status" value="1"/>
</dbReference>
<comment type="subcellular location">
    <subcellularLocation>
        <location evidence="1">Membrane</location>
        <topology evidence="1">Multi-pass membrane protein</topology>
    </subcellularLocation>
</comment>
<evidence type="ECO:0000256" key="5">
    <source>
        <dbReference type="ARBA" id="ARBA00023136"/>
    </source>
</evidence>
<dbReference type="Proteomes" id="UP000019063">
    <property type="component" value="Unassembled WGS sequence"/>
</dbReference>
<dbReference type="EMBL" id="AQQW01000007">
    <property type="protein sequence ID" value="ETW12353.1"/>
    <property type="molecule type" value="Genomic_DNA"/>
</dbReference>
<dbReference type="OrthoDB" id="8558818at2"/>
<feature type="transmembrane region" description="Helical" evidence="7">
    <location>
        <begin position="198"/>
        <end position="220"/>
    </location>
</feature>
<dbReference type="AlphaFoldDB" id="W4HIW8"/>
<sequence length="477" mass="49488">MSGVRIAKRFLPFSDAASDALPLPQLLRLALFQVSVGMAGVLLLGTLNRVMIVELSVAATVVAVMIALPVLIAPFRALLGFRSDTHRSAIGWKRVPYLWFGSLWQMGGLAVMPMALLVLGGDTVHDVPFAGEVLAALAFLMTGLGMHMTQTAGLALASDRATDETRPRVVALLYVMFLLGMGLSALVVGWLLRDFTPLGLIRVVQGAAVVGVVLNVIALWKQERVRPMSAEERAAPRPAFSEAWADFARGGTAGRLLAVVFLGTMAFNMQDVLLEPYGGEILGLSVSATTLLTAMWAAGALAGFAFAARMLKRQANVYRMAASGVLVGIAAFSTVIFAAPMASPALFFAGAGLIGLGGGYFAVSTLTAAMTMPAEGVAGRGLALGAWGAAQATAAGLSTAIGGGLRDWVNLHATAGDLGTALATPATGYSVVYHLEIGLLFVTLVALGPLVGRAMRGPDTTSTTADRQGMGLADFPT</sequence>
<evidence type="ECO:0000256" key="1">
    <source>
        <dbReference type="ARBA" id="ARBA00004141"/>
    </source>
</evidence>
<name>W4HIW8_9RHOB</name>
<feature type="transmembrane region" description="Helical" evidence="7">
    <location>
        <begin position="431"/>
        <end position="451"/>
    </location>
</feature>
<dbReference type="RefSeq" id="WP_043844839.1">
    <property type="nucleotide sequence ID" value="NZ_AQQW01000007.1"/>
</dbReference>
<protein>
    <submittedName>
        <fullName evidence="8">PucC protein</fullName>
    </submittedName>
</protein>
<dbReference type="PIRSF" id="PIRSF016565">
    <property type="entry name" value="PucC"/>
    <property type="match status" value="1"/>
</dbReference>
<gene>
    <name evidence="8" type="ORF">ATO8_12411</name>
</gene>
<dbReference type="Gene3D" id="1.20.1250.20">
    <property type="entry name" value="MFS general substrate transporter like domains"/>
    <property type="match status" value="1"/>
</dbReference>
<dbReference type="Pfam" id="PF03209">
    <property type="entry name" value="PUCC"/>
    <property type="match status" value="1"/>
</dbReference>
<dbReference type="GO" id="GO:0016020">
    <property type="term" value="C:membrane"/>
    <property type="evidence" value="ECO:0007669"/>
    <property type="project" value="UniProtKB-SubCell"/>
</dbReference>
<keyword evidence="4 7" id="KW-1133">Transmembrane helix</keyword>